<keyword evidence="5" id="KW-0433">Leucine-rich repeat</keyword>
<dbReference type="FunFam" id="3.40.50.300:FF:001091">
    <property type="entry name" value="Probable disease resistance protein At1g61300"/>
    <property type="match status" value="1"/>
</dbReference>
<dbReference type="Pfam" id="PF23559">
    <property type="entry name" value="WHD_DRP"/>
    <property type="match status" value="1"/>
</dbReference>
<dbReference type="EMBL" id="WHWC01000007">
    <property type="protein sequence ID" value="KAG8379563.1"/>
    <property type="molecule type" value="Genomic_DNA"/>
</dbReference>
<name>A0AAV6XAK7_9LAMI</name>
<dbReference type="CDD" id="cd14798">
    <property type="entry name" value="RX-CC_like"/>
    <property type="match status" value="1"/>
</dbReference>
<dbReference type="InterPro" id="IPR044974">
    <property type="entry name" value="Disease_R_plants"/>
</dbReference>
<evidence type="ECO:0000256" key="1">
    <source>
        <dbReference type="ARBA" id="ARBA00002074"/>
    </source>
</evidence>
<dbReference type="InterPro" id="IPR036388">
    <property type="entry name" value="WH-like_DNA-bd_sf"/>
</dbReference>
<keyword evidence="6" id="KW-0381">Hypersensitive response</keyword>
<feature type="region of interest" description="Disordered" evidence="11">
    <location>
        <begin position="770"/>
        <end position="800"/>
    </location>
</feature>
<dbReference type="FunFam" id="1.10.10.10:FF:000322">
    <property type="entry name" value="Probable disease resistance protein At1g63360"/>
    <property type="match status" value="1"/>
</dbReference>
<dbReference type="Proteomes" id="UP000826271">
    <property type="component" value="Unassembled WGS sequence"/>
</dbReference>
<dbReference type="PANTHER" id="PTHR23155:SF1152">
    <property type="entry name" value="AAA+ ATPASE DOMAIN-CONTAINING PROTEIN"/>
    <property type="match status" value="1"/>
</dbReference>
<evidence type="ECO:0000256" key="11">
    <source>
        <dbReference type="SAM" id="MobiDB-lite"/>
    </source>
</evidence>
<dbReference type="Pfam" id="PF23598">
    <property type="entry name" value="LRR_14"/>
    <property type="match status" value="1"/>
</dbReference>
<dbReference type="Gene3D" id="3.80.10.10">
    <property type="entry name" value="Ribonuclease Inhibitor"/>
    <property type="match status" value="1"/>
</dbReference>
<proteinExistence type="inferred from homology"/>
<evidence type="ECO:0000256" key="8">
    <source>
        <dbReference type="ARBA" id="ARBA00022741"/>
    </source>
</evidence>
<evidence type="ECO:0000259" key="12">
    <source>
        <dbReference type="Pfam" id="PF00931"/>
    </source>
</evidence>
<evidence type="ECO:0000256" key="7">
    <source>
        <dbReference type="ARBA" id="ARBA00022737"/>
    </source>
</evidence>
<keyword evidence="9" id="KW-0611">Plant defense</keyword>
<dbReference type="PRINTS" id="PR00364">
    <property type="entry name" value="DISEASERSIST"/>
</dbReference>
<evidence type="ECO:0000256" key="2">
    <source>
        <dbReference type="ARBA" id="ARBA00004496"/>
    </source>
</evidence>
<feature type="compositionally biased region" description="Low complexity" evidence="11">
    <location>
        <begin position="783"/>
        <end position="800"/>
    </location>
</feature>
<dbReference type="InterPro" id="IPR042197">
    <property type="entry name" value="Apaf_helical"/>
</dbReference>
<comment type="subcellular location">
    <subcellularLocation>
        <location evidence="2">Cytoplasm</location>
    </subcellularLocation>
</comment>
<dbReference type="SUPFAM" id="SSF52058">
    <property type="entry name" value="L domain-like"/>
    <property type="match status" value="1"/>
</dbReference>
<dbReference type="GO" id="GO:0009626">
    <property type="term" value="P:plant-type hypersensitive response"/>
    <property type="evidence" value="ECO:0007669"/>
    <property type="project" value="UniProtKB-KW"/>
</dbReference>
<evidence type="ECO:0000313" key="15">
    <source>
        <dbReference type="EMBL" id="KAG8379563.1"/>
    </source>
</evidence>
<gene>
    <name evidence="15" type="ORF">BUALT_Bualt07G0102000</name>
</gene>
<feature type="domain" description="Disease resistance protein winged helix" evidence="13">
    <location>
        <begin position="416"/>
        <end position="486"/>
    </location>
</feature>
<dbReference type="InterPro" id="IPR038005">
    <property type="entry name" value="RX-like_CC"/>
</dbReference>
<organism evidence="15 16">
    <name type="scientific">Buddleja alternifolia</name>
    <dbReference type="NCBI Taxonomy" id="168488"/>
    <lineage>
        <taxon>Eukaryota</taxon>
        <taxon>Viridiplantae</taxon>
        <taxon>Streptophyta</taxon>
        <taxon>Embryophyta</taxon>
        <taxon>Tracheophyta</taxon>
        <taxon>Spermatophyta</taxon>
        <taxon>Magnoliopsida</taxon>
        <taxon>eudicotyledons</taxon>
        <taxon>Gunneridae</taxon>
        <taxon>Pentapetalae</taxon>
        <taxon>asterids</taxon>
        <taxon>lamiids</taxon>
        <taxon>Lamiales</taxon>
        <taxon>Scrophulariaceae</taxon>
        <taxon>Buddlejeae</taxon>
        <taxon>Buddleja</taxon>
    </lineage>
</organism>
<protein>
    <submittedName>
        <fullName evidence="15">Uncharacterized protein</fullName>
    </submittedName>
</protein>
<reference evidence="15" key="1">
    <citation type="submission" date="2019-10" db="EMBL/GenBank/DDBJ databases">
        <authorList>
            <person name="Zhang R."/>
            <person name="Pan Y."/>
            <person name="Wang J."/>
            <person name="Ma R."/>
            <person name="Yu S."/>
        </authorList>
    </citation>
    <scope>NUCLEOTIDE SEQUENCE</scope>
    <source>
        <strain evidence="15">LA-IB0</strain>
        <tissue evidence="15">Leaf</tissue>
    </source>
</reference>
<keyword evidence="10" id="KW-0067">ATP-binding</keyword>
<keyword evidence="16" id="KW-1185">Reference proteome</keyword>
<comment type="function">
    <text evidence="1">Confers resistance to late blight (Phytophthora infestans) races carrying the avirulence gene Avr1. Resistance proteins guard the plant against pathogens that contain an appropriate avirulence protein via an indirect interaction with this avirulence protein. That triggers a defense system including the hypersensitive response, which restricts the pathogen growth.</text>
</comment>
<comment type="similarity">
    <text evidence="3">Belongs to the disease resistance NB-LRR family.</text>
</comment>
<keyword evidence="8" id="KW-0547">Nucleotide-binding</keyword>
<dbReference type="PANTHER" id="PTHR23155">
    <property type="entry name" value="DISEASE RESISTANCE PROTEIN RP"/>
    <property type="match status" value="1"/>
</dbReference>
<evidence type="ECO:0000256" key="5">
    <source>
        <dbReference type="ARBA" id="ARBA00022614"/>
    </source>
</evidence>
<evidence type="ECO:0000256" key="4">
    <source>
        <dbReference type="ARBA" id="ARBA00022490"/>
    </source>
</evidence>
<dbReference type="Pfam" id="PF00931">
    <property type="entry name" value="NB-ARC"/>
    <property type="match status" value="1"/>
</dbReference>
<keyword evidence="4" id="KW-0963">Cytoplasm</keyword>
<dbReference type="Gene3D" id="1.10.10.10">
    <property type="entry name" value="Winged helix-like DNA-binding domain superfamily/Winged helix DNA-binding domain"/>
    <property type="match status" value="1"/>
</dbReference>
<evidence type="ECO:0000256" key="10">
    <source>
        <dbReference type="ARBA" id="ARBA00022840"/>
    </source>
</evidence>
<dbReference type="Gene3D" id="1.10.8.430">
    <property type="entry name" value="Helical domain of apoptotic protease-activating factors"/>
    <property type="match status" value="1"/>
</dbReference>
<comment type="caution">
    <text evidence="15">The sequence shown here is derived from an EMBL/GenBank/DDBJ whole genome shotgun (WGS) entry which is preliminary data.</text>
</comment>
<evidence type="ECO:0000259" key="14">
    <source>
        <dbReference type="Pfam" id="PF23598"/>
    </source>
</evidence>
<dbReference type="SUPFAM" id="SSF52540">
    <property type="entry name" value="P-loop containing nucleoside triphosphate hydrolases"/>
    <property type="match status" value="1"/>
</dbReference>
<dbReference type="Gene3D" id="1.20.5.4130">
    <property type="match status" value="1"/>
</dbReference>
<dbReference type="InterPro" id="IPR027417">
    <property type="entry name" value="P-loop_NTPase"/>
</dbReference>
<sequence>MAYAALASLLHITEQILNSDSNSNSFGKKQIESLQESVGYLLDFLKSCCSHNSSQTVKSLEMQIRDAAYKAEDALESQIANHFLRDSTRDKYSNLRMKPQSLEKVTEEIDSVKEEVKKIHDGRGLLEPRILPFAGSSKPASRGNNIMVGMDDVMMMQIKERLAGQQSGLEIIPIVGMGGIGKTTLARTLFNDQLIIENFDIRAWVTISQEYRVQDIVRSLLDEIKVDLNMKKDIEIVPSKQKLQAKKGGMEHLYKSLCGWRYLIVLDDVWNANAWDDIKMLFPDNNSRSRIMITTRHKEVVTYADSFSLHHEMKLLNEDMSWHLFCRSLFGKDYCPSELVDIGKKIAKKCRGLPLAIVVIAGLLSKQNMTEEYWEYVAENVNSVLVRNDEECSEILSLSYNYLPHHLKPCFLYMGVFPEDCDIFVSKLIKLWVAEGFLIPVKSKSLELVAEEYLEDLIDRNLIMVRRHGSSGKPKTCSIHDLLREICLREAQNEKFLYVLNRYLALDHLKRIPSLISSLWNLQTLIASDLSGKDLPSGIWDMTQLRHLQVGNCYLPAATIAEGNSCCVLKNLQTLSGVMNFKCKEEVIARTPNLRKLKTTYDSRISDWSGYCLHNLVLLNNLESLSFQFDRVPNETLVQNLAFPSSLKKLTLRGCQIPWEHMTIVGVLPNLEVLKLQSEAFRGPVWQPNEEEFLLLKFLFIEKPVGLQEWRAEYTHFPLLKHLILRECNLEEIPSSIEEFATLEIIELYECSPATEYSCKEIQENGEIKVIVHPSKDPQDDNSSSSGSSSSSDSSSSSSS</sequence>
<dbReference type="GO" id="GO:0043531">
    <property type="term" value="F:ADP binding"/>
    <property type="evidence" value="ECO:0007669"/>
    <property type="project" value="InterPro"/>
</dbReference>
<dbReference type="GO" id="GO:0005524">
    <property type="term" value="F:ATP binding"/>
    <property type="evidence" value="ECO:0007669"/>
    <property type="project" value="UniProtKB-KW"/>
</dbReference>
<evidence type="ECO:0000259" key="13">
    <source>
        <dbReference type="Pfam" id="PF23559"/>
    </source>
</evidence>
<evidence type="ECO:0000256" key="9">
    <source>
        <dbReference type="ARBA" id="ARBA00022821"/>
    </source>
</evidence>
<dbReference type="InterPro" id="IPR058922">
    <property type="entry name" value="WHD_DRP"/>
</dbReference>
<dbReference type="InterPro" id="IPR002182">
    <property type="entry name" value="NB-ARC"/>
</dbReference>
<evidence type="ECO:0000256" key="6">
    <source>
        <dbReference type="ARBA" id="ARBA00022667"/>
    </source>
</evidence>
<evidence type="ECO:0000313" key="16">
    <source>
        <dbReference type="Proteomes" id="UP000826271"/>
    </source>
</evidence>
<feature type="domain" description="NB-ARC" evidence="12">
    <location>
        <begin position="154"/>
        <end position="332"/>
    </location>
</feature>
<evidence type="ECO:0000256" key="3">
    <source>
        <dbReference type="ARBA" id="ARBA00008894"/>
    </source>
</evidence>
<accession>A0AAV6XAK7</accession>
<dbReference type="GO" id="GO:0051607">
    <property type="term" value="P:defense response to virus"/>
    <property type="evidence" value="ECO:0007669"/>
    <property type="project" value="UniProtKB-ARBA"/>
</dbReference>
<dbReference type="InterPro" id="IPR055414">
    <property type="entry name" value="LRR_R13L4/SHOC2-like"/>
</dbReference>
<dbReference type="InterPro" id="IPR032675">
    <property type="entry name" value="LRR_dom_sf"/>
</dbReference>
<dbReference type="GO" id="GO:0005737">
    <property type="term" value="C:cytoplasm"/>
    <property type="evidence" value="ECO:0007669"/>
    <property type="project" value="UniProtKB-SubCell"/>
</dbReference>
<dbReference type="Gene3D" id="3.40.50.300">
    <property type="entry name" value="P-loop containing nucleotide triphosphate hydrolases"/>
    <property type="match status" value="1"/>
</dbReference>
<keyword evidence="7" id="KW-0677">Repeat</keyword>
<feature type="domain" description="Disease resistance R13L4/SHOC-2-like LRR" evidence="14">
    <location>
        <begin position="502"/>
        <end position="678"/>
    </location>
</feature>
<dbReference type="AlphaFoldDB" id="A0AAV6XAK7"/>